<accession>A0AAD9GMF2</accession>
<evidence type="ECO:0000313" key="2">
    <source>
        <dbReference type="Proteomes" id="UP001259832"/>
    </source>
</evidence>
<organism evidence="1 2">
    <name type="scientific">Phytophthora citrophthora</name>
    <dbReference type="NCBI Taxonomy" id="4793"/>
    <lineage>
        <taxon>Eukaryota</taxon>
        <taxon>Sar</taxon>
        <taxon>Stramenopiles</taxon>
        <taxon>Oomycota</taxon>
        <taxon>Peronosporomycetes</taxon>
        <taxon>Peronosporales</taxon>
        <taxon>Peronosporaceae</taxon>
        <taxon>Phytophthora</taxon>
    </lineage>
</organism>
<dbReference type="EMBL" id="JASMQC010000013">
    <property type="protein sequence ID" value="KAK1940818.1"/>
    <property type="molecule type" value="Genomic_DNA"/>
</dbReference>
<evidence type="ECO:0000313" key="1">
    <source>
        <dbReference type="EMBL" id="KAK1940818.1"/>
    </source>
</evidence>
<name>A0AAD9GMF2_9STRA</name>
<comment type="caution">
    <text evidence="1">The sequence shown here is derived from an EMBL/GenBank/DDBJ whole genome shotgun (WGS) entry which is preliminary data.</text>
</comment>
<dbReference type="AlphaFoldDB" id="A0AAD9GMF2"/>
<proteinExistence type="predicted"/>
<reference evidence="1" key="1">
    <citation type="submission" date="2023-08" db="EMBL/GenBank/DDBJ databases">
        <title>Reference Genome Resource for the Citrus Pathogen Phytophthora citrophthora.</title>
        <authorList>
            <person name="Moller H."/>
            <person name="Coetzee B."/>
            <person name="Rose L.J."/>
            <person name="Van Niekerk J.M."/>
        </authorList>
    </citation>
    <scope>NUCLEOTIDE SEQUENCE</scope>
    <source>
        <strain evidence="1">STE-U-9442</strain>
    </source>
</reference>
<sequence length="194" mass="21534">MLPSGIIINIGEKAGNSELKLYQECGEMIQNNCKDYCKGILDKVEALYEHDNYSPIPFLCVEGSSGIGKTQVAFALAGNRPWFYWPVASIGSTSNSPLLNDNFASLSSAFDKVTRMDDPMSKADYNILGTCSNVYRNELWAYGFIRALLQYCCSVDTRTGVMLRFEEELPPENGPKFTGSDESRREALAILRVG</sequence>
<protein>
    <submittedName>
        <fullName evidence="1">Uncharacterized protein</fullName>
    </submittedName>
</protein>
<keyword evidence="2" id="KW-1185">Reference proteome</keyword>
<gene>
    <name evidence="1" type="ORF">P3T76_007524</name>
</gene>
<dbReference type="Proteomes" id="UP001259832">
    <property type="component" value="Unassembled WGS sequence"/>
</dbReference>